<gene>
    <name evidence="1" type="ORF">EFBL_0401</name>
</gene>
<dbReference type="OrthoDB" id="2382264at2"/>
<reference evidence="2" key="1">
    <citation type="submission" date="2017-07" db="EMBL/GenBank/DDBJ databases">
        <title>Draft genome sequence of Effusibacillus lacus strain skLN1.</title>
        <authorList>
            <person name="Watanabe M."/>
            <person name="Kojima H."/>
            <person name="Fukui M."/>
        </authorList>
    </citation>
    <scope>NUCLEOTIDE SEQUENCE [LARGE SCALE GENOMIC DNA]</scope>
    <source>
        <strain evidence="2">skLN1</strain>
    </source>
</reference>
<dbReference type="AlphaFoldDB" id="A0A292YFH6"/>
<sequence length="164" mass="19344">MEREQYLIGLGYGGTLKAMARFEWEFRCTLGLRDRKDAAGRDVFIREFVETVSPEVPVVLVLDDYSNPLFRTFMETGKQAITKDSDLYVFVVIEDQTQEPHVQYFLNIEQDPVDETLMPNQMLLDAEGVPDFLLLFMQDRLNVRFYRREDEVMLEFRMEELPVL</sequence>
<organism evidence="1 2">
    <name type="scientific">Effusibacillus lacus</name>
    <dbReference type="NCBI Taxonomy" id="1348429"/>
    <lineage>
        <taxon>Bacteria</taxon>
        <taxon>Bacillati</taxon>
        <taxon>Bacillota</taxon>
        <taxon>Bacilli</taxon>
        <taxon>Bacillales</taxon>
        <taxon>Alicyclobacillaceae</taxon>
        <taxon>Effusibacillus</taxon>
    </lineage>
</organism>
<dbReference type="EMBL" id="BDUF01000008">
    <property type="protein sequence ID" value="GAX88787.1"/>
    <property type="molecule type" value="Genomic_DNA"/>
</dbReference>
<name>A0A292YFH6_9BACL</name>
<dbReference type="Proteomes" id="UP000217785">
    <property type="component" value="Unassembled WGS sequence"/>
</dbReference>
<protein>
    <submittedName>
        <fullName evidence="1">Uncharacterized protein</fullName>
    </submittedName>
</protein>
<keyword evidence="2" id="KW-1185">Reference proteome</keyword>
<evidence type="ECO:0000313" key="1">
    <source>
        <dbReference type="EMBL" id="GAX88787.1"/>
    </source>
</evidence>
<accession>A0A292YFH6</accession>
<comment type="caution">
    <text evidence="1">The sequence shown here is derived from an EMBL/GenBank/DDBJ whole genome shotgun (WGS) entry which is preliminary data.</text>
</comment>
<evidence type="ECO:0000313" key="2">
    <source>
        <dbReference type="Proteomes" id="UP000217785"/>
    </source>
</evidence>
<dbReference type="RefSeq" id="WP_096180486.1">
    <property type="nucleotide sequence ID" value="NZ_BDUF01000008.1"/>
</dbReference>
<proteinExistence type="predicted"/>